<keyword evidence="1" id="KW-0677">Repeat</keyword>
<dbReference type="PROSITE" id="PS01180">
    <property type="entry name" value="CUB"/>
    <property type="match status" value="1"/>
</dbReference>
<proteinExistence type="predicted"/>
<comment type="caution">
    <text evidence="3">Lacks conserved residue(s) required for the propagation of feature annotation.</text>
</comment>
<dbReference type="CDD" id="cd00041">
    <property type="entry name" value="CUB"/>
    <property type="match status" value="1"/>
</dbReference>
<dbReference type="Gene3D" id="2.60.120.290">
    <property type="entry name" value="Spermadhesin, CUB domain"/>
    <property type="match status" value="1"/>
</dbReference>
<sequence length="399" mass="44129">MSIERDVGYLCDRDECGFTGIEKYIEGAQISITCRLLDISTGNSVVMLNEPSGEFRSPGYPDLDDDMHCTWKITVPPHHKITLTFLDFELEEVFICKDEVEIYEGDVKKGTYRGEELHQQIITSTSNTISVVLISCSTSLLYDRRGLRVSYSTVYPTTLAQETSNKVTSTTPIIPSTKAMGDTVKATFSSQMYPMFSTDDAPTPSFLTVSSESSGNLVPVILAGLFVSILILIISAIVVVKRRKAKLPSNDLTASIENNEGNCKQVDLSIFVAEGIAVDNSQLEYDYVQGKITPNACNGHEVLDQTRAVFSTKMSFPILRKKQPVFDTKSDVCVYENDTSNVYDNTDFDQDNGTAGCTIQEKPPKVGSNDRQLQRKDSNVNSDEGIVVNSAYEPYISHT</sequence>
<evidence type="ECO:0000256" key="1">
    <source>
        <dbReference type="ARBA" id="ARBA00022737"/>
    </source>
</evidence>
<dbReference type="Proteomes" id="UP001152320">
    <property type="component" value="Chromosome 12"/>
</dbReference>
<feature type="region of interest" description="Disordered" evidence="4">
    <location>
        <begin position="359"/>
        <end position="384"/>
    </location>
</feature>
<dbReference type="SMART" id="SM00042">
    <property type="entry name" value="CUB"/>
    <property type="match status" value="1"/>
</dbReference>
<dbReference type="PANTHER" id="PTHR24251:SF50">
    <property type="entry name" value="ATTRACTIN-LIKE 1A"/>
    <property type="match status" value="1"/>
</dbReference>
<dbReference type="SUPFAM" id="SSF49854">
    <property type="entry name" value="Spermadhesin, CUB domain"/>
    <property type="match status" value="1"/>
</dbReference>
<dbReference type="InterPro" id="IPR000859">
    <property type="entry name" value="CUB_dom"/>
</dbReference>
<dbReference type="OrthoDB" id="10009301at2759"/>
<organism evidence="7 8">
    <name type="scientific">Holothuria leucospilota</name>
    <name type="common">Black long sea cucumber</name>
    <name type="synonym">Mertensiothuria leucospilota</name>
    <dbReference type="NCBI Taxonomy" id="206669"/>
    <lineage>
        <taxon>Eukaryota</taxon>
        <taxon>Metazoa</taxon>
        <taxon>Echinodermata</taxon>
        <taxon>Eleutherozoa</taxon>
        <taxon>Echinozoa</taxon>
        <taxon>Holothuroidea</taxon>
        <taxon>Aspidochirotacea</taxon>
        <taxon>Aspidochirotida</taxon>
        <taxon>Holothuriidae</taxon>
        <taxon>Holothuria</taxon>
    </lineage>
</organism>
<gene>
    <name evidence="7" type="ORF">HOLleu_25465</name>
</gene>
<keyword evidence="2" id="KW-1015">Disulfide bond</keyword>
<evidence type="ECO:0000256" key="5">
    <source>
        <dbReference type="SAM" id="Phobius"/>
    </source>
</evidence>
<evidence type="ECO:0000259" key="6">
    <source>
        <dbReference type="PROSITE" id="PS01180"/>
    </source>
</evidence>
<evidence type="ECO:0000256" key="4">
    <source>
        <dbReference type="SAM" id="MobiDB-lite"/>
    </source>
</evidence>
<evidence type="ECO:0000313" key="7">
    <source>
        <dbReference type="EMBL" id="KAJ8032053.1"/>
    </source>
</evidence>
<feature type="domain" description="CUB" evidence="6">
    <location>
        <begin position="41"/>
        <end position="154"/>
    </location>
</feature>
<evidence type="ECO:0000256" key="2">
    <source>
        <dbReference type="ARBA" id="ARBA00023157"/>
    </source>
</evidence>
<keyword evidence="8" id="KW-1185">Reference proteome</keyword>
<dbReference type="AlphaFoldDB" id="A0A9Q1H409"/>
<keyword evidence="5" id="KW-1133">Transmembrane helix</keyword>
<dbReference type="EMBL" id="JAIZAY010000012">
    <property type="protein sequence ID" value="KAJ8032053.1"/>
    <property type="molecule type" value="Genomic_DNA"/>
</dbReference>
<dbReference type="InterPro" id="IPR035914">
    <property type="entry name" value="Sperma_CUB_dom_sf"/>
</dbReference>
<accession>A0A9Q1H409</accession>
<dbReference type="Pfam" id="PF00431">
    <property type="entry name" value="CUB"/>
    <property type="match status" value="1"/>
</dbReference>
<reference evidence="7" key="1">
    <citation type="submission" date="2021-10" db="EMBL/GenBank/DDBJ databases">
        <title>Tropical sea cucumber genome reveals ecological adaptation and Cuvierian tubules defense mechanism.</title>
        <authorList>
            <person name="Chen T."/>
        </authorList>
    </citation>
    <scope>NUCLEOTIDE SEQUENCE</scope>
    <source>
        <strain evidence="7">Nanhai2018</strain>
        <tissue evidence="7">Muscle</tissue>
    </source>
</reference>
<evidence type="ECO:0000313" key="8">
    <source>
        <dbReference type="Proteomes" id="UP001152320"/>
    </source>
</evidence>
<evidence type="ECO:0000256" key="3">
    <source>
        <dbReference type="PROSITE-ProRule" id="PRU00059"/>
    </source>
</evidence>
<feature type="transmembrane region" description="Helical" evidence="5">
    <location>
        <begin position="217"/>
        <end position="240"/>
    </location>
</feature>
<name>A0A9Q1H409_HOLLE</name>
<keyword evidence="5" id="KW-0472">Membrane</keyword>
<comment type="caution">
    <text evidence="7">The sequence shown here is derived from an EMBL/GenBank/DDBJ whole genome shotgun (WGS) entry which is preliminary data.</text>
</comment>
<dbReference type="PANTHER" id="PTHR24251">
    <property type="entry name" value="OVOCHYMASE-RELATED"/>
    <property type="match status" value="1"/>
</dbReference>
<keyword evidence="5" id="KW-0812">Transmembrane</keyword>
<protein>
    <submittedName>
        <fullName evidence="7">Tumor necrosis factor-inducible protein6 protein</fullName>
    </submittedName>
</protein>